<dbReference type="OrthoDB" id="10461267at2759"/>
<evidence type="ECO:0000313" key="1">
    <source>
        <dbReference type="EMBL" id="RMB92477.1"/>
    </source>
</evidence>
<proteinExistence type="predicted"/>
<keyword evidence="2" id="KW-1185">Reference proteome</keyword>
<gene>
    <name evidence="1" type="ORF">DUI87_31119</name>
</gene>
<dbReference type="EMBL" id="QRBI01000225">
    <property type="protein sequence ID" value="RMB92477.1"/>
    <property type="molecule type" value="Genomic_DNA"/>
</dbReference>
<name>A0A3M0IUI4_HIRRU</name>
<comment type="caution">
    <text evidence="1">The sequence shown here is derived from an EMBL/GenBank/DDBJ whole genome shotgun (WGS) entry which is preliminary data.</text>
</comment>
<reference evidence="1 2" key="1">
    <citation type="submission" date="2018-07" db="EMBL/GenBank/DDBJ databases">
        <title>A high quality draft genome assembly of the barn swallow (H. rustica rustica).</title>
        <authorList>
            <person name="Formenti G."/>
            <person name="Chiara M."/>
            <person name="Poveda L."/>
            <person name="Francoijs K.-J."/>
            <person name="Bonisoli-Alquati A."/>
            <person name="Canova L."/>
            <person name="Gianfranceschi L."/>
            <person name="Horner D.S."/>
            <person name="Saino N."/>
        </authorList>
    </citation>
    <scope>NUCLEOTIDE SEQUENCE [LARGE SCALE GENOMIC DNA]</scope>
    <source>
        <strain evidence="1">Chelidonia</strain>
        <tissue evidence="1">Blood</tissue>
    </source>
</reference>
<evidence type="ECO:0000313" key="2">
    <source>
        <dbReference type="Proteomes" id="UP000269221"/>
    </source>
</evidence>
<sequence length="140" mass="15421">MSAQAFVKQHGKPDGGADLQNERPYFQLHFFLDAAQLQDGLHWESSGAIGSRPYKGSMRTLVLFSLEKILRVVPAKAQLALSPVKPYEISMGPLLHLVQVPLDSITSLRCVNSITQLGIICKFSETALNPFICVINEAIK</sequence>
<protein>
    <submittedName>
        <fullName evidence="1">Uncharacterized protein</fullName>
    </submittedName>
</protein>
<organism evidence="1 2">
    <name type="scientific">Hirundo rustica rustica</name>
    <dbReference type="NCBI Taxonomy" id="333673"/>
    <lineage>
        <taxon>Eukaryota</taxon>
        <taxon>Metazoa</taxon>
        <taxon>Chordata</taxon>
        <taxon>Craniata</taxon>
        <taxon>Vertebrata</taxon>
        <taxon>Euteleostomi</taxon>
        <taxon>Archelosauria</taxon>
        <taxon>Archosauria</taxon>
        <taxon>Dinosauria</taxon>
        <taxon>Saurischia</taxon>
        <taxon>Theropoda</taxon>
        <taxon>Coelurosauria</taxon>
        <taxon>Aves</taxon>
        <taxon>Neognathae</taxon>
        <taxon>Neoaves</taxon>
        <taxon>Telluraves</taxon>
        <taxon>Australaves</taxon>
        <taxon>Passeriformes</taxon>
        <taxon>Sylvioidea</taxon>
        <taxon>Hirundinidae</taxon>
        <taxon>Hirundo</taxon>
    </lineage>
</organism>
<dbReference type="AlphaFoldDB" id="A0A3M0IUI4"/>
<accession>A0A3M0IUI4</accession>
<dbReference type="Proteomes" id="UP000269221">
    <property type="component" value="Unassembled WGS sequence"/>
</dbReference>